<sequence length="116" mass="12820">PVLNSKMVSEPPSRFAGSSAIRFLIGPSTIYIRAPNPTVLDARGVELDTTLNSKMVSKPPPRSVEPPAIKFLIGSFTIYIRAPSSIELGARRVLKSPTSVARWPEYMFIKYRQCSP</sequence>
<dbReference type="EMBL" id="LXQA010050123">
    <property type="protein sequence ID" value="MCI02771.1"/>
    <property type="molecule type" value="Genomic_DNA"/>
</dbReference>
<accession>A0A392NSF1</accession>
<gene>
    <name evidence="1" type="ORF">A2U01_0023805</name>
</gene>
<keyword evidence="2" id="KW-1185">Reference proteome</keyword>
<protein>
    <submittedName>
        <fullName evidence="1">Uncharacterized protein</fullName>
    </submittedName>
</protein>
<evidence type="ECO:0000313" key="2">
    <source>
        <dbReference type="Proteomes" id="UP000265520"/>
    </source>
</evidence>
<dbReference type="AlphaFoldDB" id="A0A392NSF1"/>
<dbReference type="Proteomes" id="UP000265520">
    <property type="component" value="Unassembled WGS sequence"/>
</dbReference>
<proteinExistence type="predicted"/>
<name>A0A392NSF1_9FABA</name>
<organism evidence="1 2">
    <name type="scientific">Trifolium medium</name>
    <dbReference type="NCBI Taxonomy" id="97028"/>
    <lineage>
        <taxon>Eukaryota</taxon>
        <taxon>Viridiplantae</taxon>
        <taxon>Streptophyta</taxon>
        <taxon>Embryophyta</taxon>
        <taxon>Tracheophyta</taxon>
        <taxon>Spermatophyta</taxon>
        <taxon>Magnoliopsida</taxon>
        <taxon>eudicotyledons</taxon>
        <taxon>Gunneridae</taxon>
        <taxon>Pentapetalae</taxon>
        <taxon>rosids</taxon>
        <taxon>fabids</taxon>
        <taxon>Fabales</taxon>
        <taxon>Fabaceae</taxon>
        <taxon>Papilionoideae</taxon>
        <taxon>50 kb inversion clade</taxon>
        <taxon>NPAAA clade</taxon>
        <taxon>Hologalegina</taxon>
        <taxon>IRL clade</taxon>
        <taxon>Trifolieae</taxon>
        <taxon>Trifolium</taxon>
    </lineage>
</organism>
<comment type="caution">
    <text evidence="1">The sequence shown here is derived from an EMBL/GenBank/DDBJ whole genome shotgun (WGS) entry which is preliminary data.</text>
</comment>
<evidence type="ECO:0000313" key="1">
    <source>
        <dbReference type="EMBL" id="MCI02771.1"/>
    </source>
</evidence>
<feature type="non-terminal residue" evidence="1">
    <location>
        <position position="1"/>
    </location>
</feature>
<reference evidence="1 2" key="1">
    <citation type="journal article" date="2018" name="Front. Plant Sci.">
        <title>Red Clover (Trifolium pratense) and Zigzag Clover (T. medium) - A Picture of Genomic Similarities and Differences.</title>
        <authorList>
            <person name="Dluhosova J."/>
            <person name="Istvanek J."/>
            <person name="Nedelnik J."/>
            <person name="Repkova J."/>
        </authorList>
    </citation>
    <scope>NUCLEOTIDE SEQUENCE [LARGE SCALE GENOMIC DNA]</scope>
    <source>
        <strain evidence="2">cv. 10/8</strain>
        <tissue evidence="1">Leaf</tissue>
    </source>
</reference>